<feature type="domain" description="Immunoglobulin" evidence="3">
    <location>
        <begin position="1381"/>
        <end position="1456"/>
    </location>
</feature>
<evidence type="ECO:0000256" key="1">
    <source>
        <dbReference type="SAM" id="MobiDB-lite"/>
    </source>
</evidence>
<evidence type="ECO:0000313" key="4">
    <source>
        <dbReference type="EMBL" id="MFC5409366.1"/>
    </source>
</evidence>
<feature type="transmembrane region" description="Helical" evidence="2">
    <location>
        <begin position="20"/>
        <end position="39"/>
    </location>
</feature>
<protein>
    <submittedName>
        <fullName evidence="4">CshA/CshB family fibrillar adhesin-related protein</fullName>
    </submittedName>
</protein>
<gene>
    <name evidence="4" type="ORF">ACFPMF_08620</name>
</gene>
<dbReference type="Proteomes" id="UP001596106">
    <property type="component" value="Unassembled WGS sequence"/>
</dbReference>
<feature type="domain" description="Immunoglobulin" evidence="3">
    <location>
        <begin position="2888"/>
        <end position="2968"/>
    </location>
</feature>
<dbReference type="InterPro" id="IPR040683">
    <property type="entry name" value="CshA_NR2"/>
</dbReference>
<feature type="region of interest" description="Disordered" evidence="1">
    <location>
        <begin position="366"/>
        <end position="396"/>
    </location>
</feature>
<feature type="domain" description="Immunoglobulin" evidence="3">
    <location>
        <begin position="829"/>
        <end position="926"/>
    </location>
</feature>
<feature type="transmembrane region" description="Helical" evidence="2">
    <location>
        <begin position="51"/>
        <end position="70"/>
    </location>
</feature>
<keyword evidence="2" id="KW-1133">Transmembrane helix</keyword>
<sequence>MMDSTTTKALSAFRPAPSRLVALLAGGYVISGLKKIVSFSGGKKSRYLSRGLLLVLMILSLFAISTTGWGQNLRKATGGSGKYRNSIWWMNFSGVNLAAGQTFTRTFTVNGLSINVVIDQVSFTYSGSIIRGPLSDARLAGYQPGSYVGDGMDNLYNIGGTGTANTLTNALANTLLGTTPSFRFRAYATLNGAPIRLGLVFGSAEDDYITPENVYEFSEGTTNGTGWQLLEKYTPPTGLFKKVIFSGNDKTVQLQVGSTSDPGADGPGNVALMYTGLANTSASNRLSVNMRLRGGGKAAMAVGLIVDEDFGDAPASYGVANHVYFPLLDGGRNPSPSVTHATYLYGPQSPVIAAGTVASTKLWLGNTAPDADNNQQSNGSASGDDNDGNDDENAITPPTLTLCQNSYALTVNVRNWTGSTARLGGWIDFNRNGTFDNGEFASAAVANNATSVVLNWSNLAGKGIVGGQSYIRLRLSTQAIAATDDIGSLPDGEVEDHPITIYAPPVVTNPPDNRTICNGGNASFAATVTGANTYQWQQSTNGGSTWTNLTNGVTGGVTVAGAKTTTLTLSAVPTSWNNRRYRLVASNSANPASCRSVNSGGAILTVVADAVITWQPPSRTLCVGGTTSISSWVEGGTGTATTVWQRLIPGGSWTNITATLDGSRYTGFTTGTLTISNVNAGMNNYQYRRTTWYSGSGCNWAVSSPARLTVVPDPAITDHPDNLTICAPDDIVLTAQATGGIGALTYQWQQSVDNGATWTNLTNGTFSGAVFTGVFSPTMSIANYPAAWNGRRYRLAVGNAAGASLGCTNQVISNAAIITAQSGGPKITQQPVARAVCGGGTATFAVSVSGTTGTVAYQWQQSTDNGSTWSNLTNGTSGGVTIAGSFSNTLSLSNLTAAFSGRRYRVLVNDAAACNPVSAGALLTVNPDPVVTLEALNGTICAGSRDTLETSISGGAGTMGYQWALGASASGPFTTIPGASSSTLATDDNLPAGTYYYRVTVTPTGSGCSSATAVSSVTVNARPSVAVLSGGGVICPDGTASLQVAVTGGAAPYTVQYLEGNLLAMINEYISGSSIGVAPTATTAYSLVSVSDTNGCSSPAVSGSALVTVTGGVTSASLVGGGTVCAGSSSTVAVAIEGGVGPYEVVYSDGVTSYTATNYSPGSPLSVTIGSGDTSFELVSVTDAAGCVAPDEESIADFVVLDSQFATDALLSACDNGSGVAVFDLTQADTIILGGIAGHVAYYRDSLLTQLIAPASGFSSGADTVYARVTRSPQGCVDTARVVLELNTIAVGILGADSVCVSQPLQLSVVQDGGQGPVSYSWSGPNGFSSTAESPVVSLSATVGLSGDYVVTVTDSTGCMGRDTLRITVAPCCSLTALPSSSSVAACVGSTVSFSVTFGQGQGAPTVVWSGPNGFSASTAVVTIASATTADSGLYSYTVTDGVGCTAVGSIPVTIDDSINAHADPQVACVGQVITLNATAGGTSYQWSGPNGFATTVSVSSFELTSSATISMAGTYTVVVTGAGGCSGTATALVTVNPATSLTASVSTLTVCSGEEVLIAYTPTPAEAEVTWVRQPDGGIGTGNVIDVLTSMGASPTSYTYIAYISAVSGCQSNTVTTVVTVNPRPTVTPSSYEQVVCAGQNYGVTFTTDMPATVQWRLVSPTPPAPLSGTGDISATAPATPTSQTLVYQAWAVASGSSCSIGDTIETLVIVSPGLQVSAFASSATVCVGSPLSLSVDVVPTGSYTYAWIGPNGYVATAANPLVSATAAITNSGSYTVVVTDASGCSGTAVVPVVVGNCCPIPEPIATVSLCNNETLNLATYTPAGGSFTLLTGTSGSLSGSTFNGIVSGAGVFKVGFRPAGLAANCAPDTITVVVRNCTPPLCNYPVNAIVVDATCGNSDGRAELTVGGIPTNAIPSFAWSNGQAGPVISGLAAGIYSVTATITDGATVCNVIDTVQVNNIGGPIAELRLITPATCNSNGVASLSIVSGTGPFTVSWTGAASSSQTAVNLGPVNITNLPAGAYEFRISSAAAPGCFGVLSVIIPRNDASQITLMATATDATSCSSATGSIVITVQPQVGVAAPFSYSLNGQLLGASNLLTYAINNLPAGVYTVSASSASGCTTASLPVLINATGAPAITGWTAQSPNCPSDQGKLVFAGGQAGTTFRIREAITGAIVANSISGINSTSLVVSAGTYIVQTTSGTCVSADTLVLNRPQDIDFNVQYTPETCAEGGVGNGDGSLSVVQITGGTKPYTIVVMNDLGQTFSGAQLSALPAGNYSVNVTDANGCTGGEGTLVTVPPCGIVCPALDFNTVVVDTQCDVANGEATAQLLNAPSGATVTYLWSNGFIGTTTSGLSSGVYSVTAQITGGNIYNGCKYVDTVNVNAIGGPVFTVSPLSPASCTAANGSAVINLLSGTAPFTVSWTGQTTGSQTVPNLGSTTINGLAAGNYVFTVTGGNSTCQGVFDITLPGNSGNLTATATASDVTGCGASDGRITVNVSGGVGPFSYIVNGFVRGYTSTRTFSIQGLPAGTYYVEVTDRNGCTTVRENVLINTTGQPPIAGFTSTSPTCPAENGTIAFTGSGIASDQYVVTVAGAATQIGQTAGNVAASYSVPGGTYLITRTSSTSCVVVDTLVVNQPAGLDYNIQYGNPTCDAPSSGSLAVVQPSGGTAPLSYTVTGAMGVVTNLTALTSGSYTVTLGDANGCTLSKVVSLTGASSFTVTASAASSTVCIGTGTVTLNAMVSPTGSYTYTFTGPNGFAETNTTGTVSFAATAVTESGSYTVTVTDAFGCSSRAVVPVIVSVCCDLVASVTPVPVTDCAATTGDLVITYTGSQTYQYSLNGGAFQPLGASPFTVSNLAPGSYTVVVQAVGDPTCTTVLTSLVDVNPISVYATSNSPQCAGNDVAFQAIVHDEASGTFQWSGPNGFSGTGQSVSIPNATTLAAGTYTVVFTNAAGCSASATTEVVIASQPSLTLTAGSGQTICSGQSTTINVGGSNGATVTWSNTFGQTGTGTSIVVAGIENVSSVPQSITYVVNANAGTCSDQTTYVLTVNPAPVIQVVPSAAVYCDIEEVSITASVFPNTATINWNRTPATPSPPAASGSGTGTVTIQQTLPAATYTYTLSATGTNGCTSQPVNIPVTVQQ</sequence>
<feature type="domain" description="Immunoglobulin" evidence="3">
    <location>
        <begin position="2727"/>
        <end position="2803"/>
    </location>
</feature>
<evidence type="ECO:0000256" key="2">
    <source>
        <dbReference type="SAM" id="Phobius"/>
    </source>
</evidence>
<dbReference type="InterPro" id="IPR003599">
    <property type="entry name" value="Ig_sub"/>
</dbReference>
<reference evidence="5" key="1">
    <citation type="journal article" date="2019" name="Int. J. Syst. Evol. Microbiol.">
        <title>The Global Catalogue of Microorganisms (GCM) 10K type strain sequencing project: providing services to taxonomists for standard genome sequencing and annotation.</title>
        <authorList>
            <consortium name="The Broad Institute Genomics Platform"/>
            <consortium name="The Broad Institute Genome Sequencing Center for Infectious Disease"/>
            <person name="Wu L."/>
            <person name="Ma J."/>
        </authorList>
    </citation>
    <scope>NUCLEOTIDE SEQUENCE [LARGE SCALE GENOMIC DNA]</scope>
    <source>
        <strain evidence="5">CCUG 55250</strain>
    </source>
</reference>
<organism evidence="4 5">
    <name type="scientific">Larkinella bovis</name>
    <dbReference type="NCBI Taxonomy" id="683041"/>
    <lineage>
        <taxon>Bacteria</taxon>
        <taxon>Pseudomonadati</taxon>
        <taxon>Bacteroidota</taxon>
        <taxon>Cytophagia</taxon>
        <taxon>Cytophagales</taxon>
        <taxon>Spirosomataceae</taxon>
        <taxon>Larkinella</taxon>
    </lineage>
</organism>
<keyword evidence="2" id="KW-0472">Membrane</keyword>
<feature type="compositionally biased region" description="Acidic residues" evidence="1">
    <location>
        <begin position="384"/>
        <end position="393"/>
    </location>
</feature>
<dbReference type="Gene3D" id="2.60.40.10">
    <property type="entry name" value="Immunoglobulins"/>
    <property type="match status" value="7"/>
</dbReference>
<dbReference type="InterPro" id="IPR035986">
    <property type="entry name" value="PKD_dom_sf"/>
</dbReference>
<keyword evidence="2" id="KW-0812">Transmembrane</keyword>
<keyword evidence="5" id="KW-1185">Reference proteome</keyword>
<name>A0ABW0IAK0_9BACT</name>
<dbReference type="EMBL" id="JBHSMA010000002">
    <property type="protein sequence ID" value="MFC5409366.1"/>
    <property type="molecule type" value="Genomic_DNA"/>
</dbReference>
<feature type="domain" description="Immunoglobulin" evidence="3">
    <location>
        <begin position="1463"/>
        <end position="1537"/>
    </location>
</feature>
<dbReference type="SUPFAM" id="SSF49299">
    <property type="entry name" value="PKD domain"/>
    <property type="match status" value="2"/>
</dbReference>
<dbReference type="InterPro" id="IPR013783">
    <property type="entry name" value="Ig-like_fold"/>
</dbReference>
<dbReference type="Pfam" id="PF18651">
    <property type="entry name" value="CshA_NR2"/>
    <property type="match status" value="1"/>
</dbReference>
<proteinExistence type="predicted"/>
<comment type="caution">
    <text evidence="4">The sequence shown here is derived from an EMBL/GenBank/DDBJ whole genome shotgun (WGS) entry which is preliminary data.</text>
</comment>
<dbReference type="Pfam" id="PF20009">
    <property type="entry name" value="GEVED"/>
    <property type="match status" value="1"/>
</dbReference>
<evidence type="ECO:0000259" key="3">
    <source>
        <dbReference type="SMART" id="SM00409"/>
    </source>
</evidence>
<accession>A0ABW0IAK0</accession>
<dbReference type="RefSeq" id="WP_379843195.1">
    <property type="nucleotide sequence ID" value="NZ_JBHSMA010000002.1"/>
</dbReference>
<dbReference type="InterPro" id="IPR045474">
    <property type="entry name" value="GEVED"/>
</dbReference>
<dbReference type="SMART" id="SM00409">
    <property type="entry name" value="IG"/>
    <property type="match status" value="5"/>
</dbReference>
<evidence type="ECO:0000313" key="5">
    <source>
        <dbReference type="Proteomes" id="UP001596106"/>
    </source>
</evidence>